<gene>
    <name evidence="2" type="ORF">CDQ92_17660</name>
</gene>
<dbReference type="AlphaFoldDB" id="A0A246JPV1"/>
<feature type="transmembrane region" description="Helical" evidence="1">
    <location>
        <begin position="121"/>
        <end position="138"/>
    </location>
</feature>
<sequence>MTATTGWTEGWGLFWTLTLTLAAMSLGFLFVLGWDTDGYRMVIRATARTSLVLFLAAFAASAAFKLWPTPFTRWLRRNRRQLGLGFAMSHFVHALAIIALWQTDPGVFWVLTDPKSIVTGGTAYLFIVLLAATSFDRMVKALGLKAWGRLHWWGVWIVALSFIFTNGKRIPVSGWYALPVALVVAVIVLRMMAGRKQRRAAALA</sequence>
<feature type="transmembrane region" description="Helical" evidence="1">
    <location>
        <begin position="82"/>
        <end position="101"/>
    </location>
</feature>
<dbReference type="EMBL" id="NISK01000004">
    <property type="protein sequence ID" value="OWQ94870.1"/>
    <property type="molecule type" value="Genomic_DNA"/>
</dbReference>
<dbReference type="OrthoDB" id="552353at2"/>
<feature type="transmembrane region" description="Helical" evidence="1">
    <location>
        <begin position="12"/>
        <end position="31"/>
    </location>
</feature>
<comment type="caution">
    <text evidence="2">The sequence shown here is derived from an EMBL/GenBank/DDBJ whole genome shotgun (WGS) entry which is preliminary data.</text>
</comment>
<feature type="transmembrane region" description="Helical" evidence="1">
    <location>
        <begin position="150"/>
        <end position="167"/>
    </location>
</feature>
<protein>
    <submittedName>
        <fullName evidence="2">Uncharacterized protein</fullName>
    </submittedName>
</protein>
<keyword evidence="1" id="KW-0812">Transmembrane</keyword>
<dbReference type="RefSeq" id="WP_088443092.1">
    <property type="nucleotide sequence ID" value="NZ_BMMC01000030.1"/>
</dbReference>
<proteinExistence type="predicted"/>
<evidence type="ECO:0000313" key="2">
    <source>
        <dbReference type="EMBL" id="OWQ94870.1"/>
    </source>
</evidence>
<keyword evidence="1" id="KW-0472">Membrane</keyword>
<feature type="transmembrane region" description="Helical" evidence="1">
    <location>
        <begin position="51"/>
        <end position="70"/>
    </location>
</feature>
<accession>A0A246JPV1</accession>
<dbReference type="Proteomes" id="UP000197361">
    <property type="component" value="Unassembled WGS sequence"/>
</dbReference>
<name>A0A246JPV1_9SPHN</name>
<feature type="transmembrane region" description="Helical" evidence="1">
    <location>
        <begin position="173"/>
        <end position="193"/>
    </location>
</feature>
<organism evidence="2 3">
    <name type="scientific">Sphingopyxis bauzanensis</name>
    <dbReference type="NCBI Taxonomy" id="651663"/>
    <lineage>
        <taxon>Bacteria</taxon>
        <taxon>Pseudomonadati</taxon>
        <taxon>Pseudomonadota</taxon>
        <taxon>Alphaproteobacteria</taxon>
        <taxon>Sphingomonadales</taxon>
        <taxon>Sphingomonadaceae</taxon>
        <taxon>Sphingopyxis</taxon>
    </lineage>
</organism>
<keyword evidence="1" id="KW-1133">Transmembrane helix</keyword>
<keyword evidence="3" id="KW-1185">Reference proteome</keyword>
<reference evidence="2 3" key="1">
    <citation type="journal article" date="2010" name="Int. J. Syst. Evol. Microbiol.">
        <title>Sphingopyxis bauzanensis sp. nov., a psychrophilic bacterium isolated from soil.</title>
        <authorList>
            <person name="Zhang D.C."/>
            <person name="Liu H.C."/>
            <person name="Xin Y.H."/>
            <person name="Zhou Y.G."/>
            <person name="Schinner F."/>
            <person name="Margesin R."/>
        </authorList>
    </citation>
    <scope>NUCLEOTIDE SEQUENCE [LARGE SCALE GENOMIC DNA]</scope>
    <source>
        <strain evidence="2 3">DSM 22271</strain>
    </source>
</reference>
<evidence type="ECO:0000313" key="3">
    <source>
        <dbReference type="Proteomes" id="UP000197361"/>
    </source>
</evidence>
<evidence type="ECO:0000256" key="1">
    <source>
        <dbReference type="SAM" id="Phobius"/>
    </source>
</evidence>